<evidence type="ECO:0000313" key="3">
    <source>
        <dbReference type="Proteomes" id="UP001438707"/>
    </source>
</evidence>
<accession>A0AAW1R0B0</accession>
<keyword evidence="1" id="KW-0812">Transmembrane</keyword>
<organism evidence="2 3">
    <name type="scientific">Apatococcus lobatus</name>
    <dbReference type="NCBI Taxonomy" id="904363"/>
    <lineage>
        <taxon>Eukaryota</taxon>
        <taxon>Viridiplantae</taxon>
        <taxon>Chlorophyta</taxon>
        <taxon>core chlorophytes</taxon>
        <taxon>Trebouxiophyceae</taxon>
        <taxon>Chlorellales</taxon>
        <taxon>Chlorellaceae</taxon>
        <taxon>Apatococcus</taxon>
    </lineage>
</organism>
<proteinExistence type="predicted"/>
<keyword evidence="1" id="KW-0472">Membrane</keyword>
<dbReference type="EMBL" id="JALJOS010000019">
    <property type="protein sequence ID" value="KAK9826985.1"/>
    <property type="molecule type" value="Genomic_DNA"/>
</dbReference>
<evidence type="ECO:0000313" key="2">
    <source>
        <dbReference type="EMBL" id="KAK9826985.1"/>
    </source>
</evidence>
<dbReference type="AlphaFoldDB" id="A0AAW1R0B0"/>
<name>A0AAW1R0B0_9CHLO</name>
<keyword evidence="1" id="KW-1133">Transmembrane helix</keyword>
<feature type="transmembrane region" description="Helical" evidence="1">
    <location>
        <begin position="66"/>
        <end position="82"/>
    </location>
</feature>
<reference evidence="2 3" key="1">
    <citation type="journal article" date="2024" name="Nat. Commun.">
        <title>Phylogenomics reveals the evolutionary origins of lichenization in chlorophyte algae.</title>
        <authorList>
            <person name="Puginier C."/>
            <person name="Libourel C."/>
            <person name="Otte J."/>
            <person name="Skaloud P."/>
            <person name="Haon M."/>
            <person name="Grisel S."/>
            <person name="Petersen M."/>
            <person name="Berrin J.G."/>
            <person name="Delaux P.M."/>
            <person name="Dal Grande F."/>
            <person name="Keller J."/>
        </authorList>
    </citation>
    <scope>NUCLEOTIDE SEQUENCE [LARGE SCALE GENOMIC DNA]</scope>
    <source>
        <strain evidence="2 3">SAG 2145</strain>
    </source>
</reference>
<evidence type="ECO:0000256" key="1">
    <source>
        <dbReference type="SAM" id="Phobius"/>
    </source>
</evidence>
<keyword evidence="3" id="KW-1185">Reference proteome</keyword>
<gene>
    <name evidence="2" type="ORF">WJX74_002722</name>
</gene>
<sequence length="109" mass="11061">MSNPLTAPFATAATGSLGSSVPVTTASSTATATDSKQAPQLTTAYNNGGKTVNAWLGRAGAFASKWKWVILVGIVAAVVLYMRSGSSVLCDKFGIACDNRPLPGGVRGV</sequence>
<dbReference type="Proteomes" id="UP001438707">
    <property type="component" value="Unassembled WGS sequence"/>
</dbReference>
<comment type="caution">
    <text evidence="2">The sequence shown here is derived from an EMBL/GenBank/DDBJ whole genome shotgun (WGS) entry which is preliminary data.</text>
</comment>
<protein>
    <submittedName>
        <fullName evidence="2">Uncharacterized protein</fullName>
    </submittedName>
</protein>